<keyword evidence="2" id="KW-1133">Transmembrane helix</keyword>
<name>D7FGZ8_ECTSI</name>
<protein>
    <submittedName>
        <fullName evidence="3">Uncharacterized protein</fullName>
    </submittedName>
</protein>
<dbReference type="EMBL" id="FN649752">
    <property type="protein sequence ID" value="CBJ28376.1"/>
    <property type="molecule type" value="Genomic_DNA"/>
</dbReference>
<organism evidence="3 4">
    <name type="scientific">Ectocarpus siliculosus</name>
    <name type="common">Brown alga</name>
    <name type="synonym">Conferva siliculosa</name>
    <dbReference type="NCBI Taxonomy" id="2880"/>
    <lineage>
        <taxon>Eukaryota</taxon>
        <taxon>Sar</taxon>
        <taxon>Stramenopiles</taxon>
        <taxon>Ochrophyta</taxon>
        <taxon>PX clade</taxon>
        <taxon>Phaeophyceae</taxon>
        <taxon>Ectocarpales</taxon>
        <taxon>Ectocarpaceae</taxon>
        <taxon>Ectocarpus</taxon>
    </lineage>
</organism>
<feature type="region of interest" description="Disordered" evidence="1">
    <location>
        <begin position="1"/>
        <end position="20"/>
    </location>
</feature>
<keyword evidence="4" id="KW-1185">Reference proteome</keyword>
<evidence type="ECO:0000256" key="2">
    <source>
        <dbReference type="SAM" id="Phobius"/>
    </source>
</evidence>
<dbReference type="Proteomes" id="UP000002630">
    <property type="component" value="Linkage Group LG27"/>
</dbReference>
<evidence type="ECO:0000313" key="3">
    <source>
        <dbReference type="EMBL" id="CBJ28376.1"/>
    </source>
</evidence>
<feature type="region of interest" description="Disordered" evidence="1">
    <location>
        <begin position="174"/>
        <end position="213"/>
    </location>
</feature>
<proteinExistence type="predicted"/>
<keyword evidence="2" id="KW-0812">Transmembrane</keyword>
<dbReference type="OrthoDB" id="10319712at2759"/>
<accession>D7FGZ8</accession>
<keyword evidence="2" id="KW-0472">Membrane</keyword>
<gene>
    <name evidence="3" type="ORF">Esi_0104_0019</name>
</gene>
<feature type="transmembrane region" description="Helical" evidence="2">
    <location>
        <begin position="142"/>
        <end position="166"/>
    </location>
</feature>
<evidence type="ECO:0000313" key="4">
    <source>
        <dbReference type="Proteomes" id="UP000002630"/>
    </source>
</evidence>
<reference evidence="3 4" key="1">
    <citation type="journal article" date="2010" name="Nature">
        <title>The Ectocarpus genome and the independent evolution of multicellularity in brown algae.</title>
        <authorList>
            <person name="Cock J.M."/>
            <person name="Sterck L."/>
            <person name="Rouze P."/>
            <person name="Scornet D."/>
            <person name="Allen A.E."/>
            <person name="Amoutzias G."/>
            <person name="Anthouard V."/>
            <person name="Artiguenave F."/>
            <person name="Aury J.M."/>
            <person name="Badger J.H."/>
            <person name="Beszteri B."/>
            <person name="Billiau K."/>
            <person name="Bonnet E."/>
            <person name="Bothwell J.H."/>
            <person name="Bowler C."/>
            <person name="Boyen C."/>
            <person name="Brownlee C."/>
            <person name="Carrano C.J."/>
            <person name="Charrier B."/>
            <person name="Cho G.Y."/>
            <person name="Coelho S.M."/>
            <person name="Collen J."/>
            <person name="Corre E."/>
            <person name="Da Silva C."/>
            <person name="Delage L."/>
            <person name="Delaroque N."/>
            <person name="Dittami S.M."/>
            <person name="Doulbeau S."/>
            <person name="Elias M."/>
            <person name="Farnham G."/>
            <person name="Gachon C.M."/>
            <person name="Gschloessl B."/>
            <person name="Heesch S."/>
            <person name="Jabbari K."/>
            <person name="Jubin C."/>
            <person name="Kawai H."/>
            <person name="Kimura K."/>
            <person name="Kloareg B."/>
            <person name="Kupper F.C."/>
            <person name="Lang D."/>
            <person name="Le Bail A."/>
            <person name="Leblanc C."/>
            <person name="Lerouge P."/>
            <person name="Lohr M."/>
            <person name="Lopez P.J."/>
            <person name="Martens C."/>
            <person name="Maumus F."/>
            <person name="Michel G."/>
            <person name="Miranda-Saavedra D."/>
            <person name="Morales J."/>
            <person name="Moreau H."/>
            <person name="Motomura T."/>
            <person name="Nagasato C."/>
            <person name="Napoli C.A."/>
            <person name="Nelson D.R."/>
            <person name="Nyvall-Collen P."/>
            <person name="Peters A.F."/>
            <person name="Pommier C."/>
            <person name="Potin P."/>
            <person name="Poulain J."/>
            <person name="Quesneville H."/>
            <person name="Read B."/>
            <person name="Rensing S.A."/>
            <person name="Ritter A."/>
            <person name="Rousvoal S."/>
            <person name="Samanta M."/>
            <person name="Samson G."/>
            <person name="Schroeder D.C."/>
            <person name="Segurens B."/>
            <person name="Strittmatter M."/>
            <person name="Tonon T."/>
            <person name="Tregear J.W."/>
            <person name="Valentin K."/>
            <person name="von Dassow P."/>
            <person name="Yamagishi T."/>
            <person name="Van de Peer Y."/>
            <person name="Wincker P."/>
        </authorList>
    </citation>
    <scope>NUCLEOTIDE SEQUENCE [LARGE SCALE GENOMIC DNA]</scope>
    <source>
        <strain evidence="4">Ec32 / CCAP1310/4</strain>
    </source>
</reference>
<feature type="compositionally biased region" description="Polar residues" evidence="1">
    <location>
        <begin position="8"/>
        <end position="19"/>
    </location>
</feature>
<dbReference type="AlphaFoldDB" id="D7FGZ8"/>
<sequence>MRWRCSNGDESPTSDNTSPDGIISFTDGAITAIEATAHTNTTTLEFLGLMYIGGFYFSEDTISTEGPFGDGGNYSSVSTSTSCEDGAYATGVRQWYTESAVYGIMLQCAELSETCSPGVAAADALDALANSDGGGFFEFTDWSIVGGAALGVWVFTFFAALVWCCFFRGKKSSTAATAGEEEQKEGEAGGGRASSTAATAGGEEEGGPGRGGG</sequence>
<dbReference type="EMBL" id="FN647726">
    <property type="protein sequence ID" value="CBJ28376.1"/>
    <property type="molecule type" value="Genomic_DNA"/>
</dbReference>
<evidence type="ECO:0000256" key="1">
    <source>
        <dbReference type="SAM" id="MobiDB-lite"/>
    </source>
</evidence>
<dbReference type="InParanoid" id="D7FGZ8"/>